<organism evidence="7 8">
    <name type="scientific">Besnoitia besnoiti</name>
    <name type="common">Apicomplexan protozoan</name>
    <dbReference type="NCBI Taxonomy" id="94643"/>
    <lineage>
        <taxon>Eukaryota</taxon>
        <taxon>Sar</taxon>
        <taxon>Alveolata</taxon>
        <taxon>Apicomplexa</taxon>
        <taxon>Conoidasida</taxon>
        <taxon>Coccidia</taxon>
        <taxon>Eucoccidiorida</taxon>
        <taxon>Eimeriorina</taxon>
        <taxon>Sarcocystidae</taxon>
        <taxon>Besnoitia</taxon>
    </lineage>
</organism>
<evidence type="ECO:0000256" key="6">
    <source>
        <dbReference type="SAM" id="MobiDB-lite"/>
    </source>
</evidence>
<keyword evidence="5" id="KW-0175">Coiled coil</keyword>
<protein>
    <recommendedName>
        <fullName evidence="4">Large ribosomal subunit protein uL4m</fullName>
    </recommendedName>
</protein>
<gene>
    <name evidence="7" type="ORF">BESB_055560</name>
</gene>
<dbReference type="GeneID" id="40310485"/>
<evidence type="ECO:0000313" key="8">
    <source>
        <dbReference type="Proteomes" id="UP000224006"/>
    </source>
</evidence>
<dbReference type="EMBL" id="NWUJ01000004">
    <property type="protein sequence ID" value="PFH35905.1"/>
    <property type="molecule type" value="Genomic_DNA"/>
</dbReference>
<dbReference type="PANTHER" id="PTHR10746">
    <property type="entry name" value="50S RIBOSOMAL PROTEIN L4"/>
    <property type="match status" value="1"/>
</dbReference>
<evidence type="ECO:0000256" key="1">
    <source>
        <dbReference type="ARBA" id="ARBA00010528"/>
    </source>
</evidence>
<dbReference type="VEuPathDB" id="ToxoDB:BESB_055560"/>
<proteinExistence type="inferred from homology"/>
<dbReference type="PANTHER" id="PTHR10746:SF6">
    <property type="entry name" value="LARGE RIBOSOMAL SUBUNIT PROTEIN UL4M"/>
    <property type="match status" value="1"/>
</dbReference>
<comment type="caution">
    <text evidence="7">The sequence shown here is derived from an EMBL/GenBank/DDBJ whole genome shotgun (WGS) entry which is preliminary data.</text>
</comment>
<dbReference type="SUPFAM" id="SSF52166">
    <property type="entry name" value="Ribosomal protein L4"/>
    <property type="match status" value="1"/>
</dbReference>
<keyword evidence="2 7" id="KW-0689">Ribosomal protein</keyword>
<dbReference type="Proteomes" id="UP000224006">
    <property type="component" value="Chromosome IV"/>
</dbReference>
<dbReference type="KEGG" id="bbes:BESB_055560"/>
<evidence type="ECO:0000256" key="3">
    <source>
        <dbReference type="ARBA" id="ARBA00023274"/>
    </source>
</evidence>
<evidence type="ECO:0000313" key="7">
    <source>
        <dbReference type="EMBL" id="PFH35905.1"/>
    </source>
</evidence>
<feature type="region of interest" description="Disordered" evidence="6">
    <location>
        <begin position="650"/>
        <end position="670"/>
    </location>
</feature>
<dbReference type="GO" id="GO:0005840">
    <property type="term" value="C:ribosome"/>
    <property type="evidence" value="ECO:0007669"/>
    <property type="project" value="UniProtKB-KW"/>
</dbReference>
<dbReference type="STRING" id="94643.A0A2A9MD35"/>
<dbReference type="RefSeq" id="XP_029219914.1">
    <property type="nucleotide sequence ID" value="XM_029363991.1"/>
</dbReference>
<dbReference type="InterPro" id="IPR023574">
    <property type="entry name" value="Ribosomal_uL4_dom_sf"/>
</dbReference>
<dbReference type="InterPro" id="IPR013005">
    <property type="entry name" value="Ribosomal_uL4-like"/>
</dbReference>
<dbReference type="Gene3D" id="3.40.1370.10">
    <property type="match status" value="1"/>
</dbReference>
<dbReference type="GO" id="GO:0006412">
    <property type="term" value="P:translation"/>
    <property type="evidence" value="ECO:0007669"/>
    <property type="project" value="InterPro"/>
</dbReference>
<sequence>MASLFSLAPSFGAEAARRSLPRTASRQGTAFSPTVRRPCRLSAIKEAETSLHSPSCKGEPRFFGCVRRVGGAAASGQAEQGSRRGVRQSLQGFTDCSSSSTPGGHKRALAVAPLQCTRHRRSCAFAHLDTSASPASLAPPSLASGQPQGAGADVAPAFAASPVFTPAFRWPSAQLPSRLAGRRAAVCVSRARLAGRTRPAASNGQLATAAPPGADEEEGVVSLSEPLPLTPSFVPSVAFAAHKPVPLDSPLSPSLHATPQVRRPGSVVRMNEVIRHWWSVPAVGFNSVLEVPIYRFELFQRRNEEAEDSYEEAREELVEHPDEEGCVVLPNDIFGLPIRPDILYRCYWFYRRAIAGWTERMQLFKREWPGSKRKLRPQQRSGRARIGWRKAPGKYVGVKAHPLRPHDQRIKIPKRLLWQGLKIMLSAKFAQGQIKVVDHFNLQSHKTKHCVRHLRRILGRKCPSALLVHEGTTDVNDNFRYATAHILAVRRENVEGVNVYNLLKYRQLVITEKALLKLIYNIQTYPEKRGWLPKYATPDGRPAPVPEKVEGWDREWNEMKERERNAKFSKALLRERILKWKWSDETKGAIKISRVDPFKGFRLARFSLHQPTMPWEKVEESYVDTDPLEEDEEGDVFDEAQAEETQRLERLDDEELPSAEAFDETDLNDVPLAERVTRSKRLENFKMEHSVSRNSRSAEDLAVNDESNSADDCKDEESGFLPPVDKYVTRKNGK</sequence>
<feature type="region of interest" description="Disordered" evidence="6">
    <location>
        <begin position="198"/>
        <end position="222"/>
    </location>
</feature>
<evidence type="ECO:0000256" key="4">
    <source>
        <dbReference type="ARBA" id="ARBA00040565"/>
    </source>
</evidence>
<dbReference type="Pfam" id="PF00573">
    <property type="entry name" value="Ribosomal_L4"/>
    <property type="match status" value="1"/>
</dbReference>
<evidence type="ECO:0000256" key="2">
    <source>
        <dbReference type="ARBA" id="ARBA00022980"/>
    </source>
</evidence>
<comment type="similarity">
    <text evidence="1">Belongs to the universal ribosomal protein uL4 family.</text>
</comment>
<dbReference type="GO" id="GO:1990904">
    <property type="term" value="C:ribonucleoprotein complex"/>
    <property type="evidence" value="ECO:0007669"/>
    <property type="project" value="UniProtKB-KW"/>
</dbReference>
<reference evidence="7 8" key="1">
    <citation type="submission" date="2017-09" db="EMBL/GenBank/DDBJ databases">
        <title>Genome sequencing of Besnoitia besnoiti strain Bb-Ger1.</title>
        <authorList>
            <person name="Schares G."/>
            <person name="Venepally P."/>
            <person name="Lorenzi H.A."/>
        </authorList>
    </citation>
    <scope>NUCLEOTIDE SEQUENCE [LARGE SCALE GENOMIC DNA]</scope>
    <source>
        <strain evidence="7 8">Bb-Ger1</strain>
    </source>
</reference>
<dbReference type="OrthoDB" id="275876at2759"/>
<name>A0A2A9MD35_BESBE</name>
<feature type="region of interest" description="Disordered" evidence="6">
    <location>
        <begin position="617"/>
        <end position="636"/>
    </location>
</feature>
<feature type="compositionally biased region" description="Basic and acidic residues" evidence="6">
    <location>
        <begin position="685"/>
        <end position="699"/>
    </location>
</feature>
<evidence type="ECO:0000256" key="5">
    <source>
        <dbReference type="SAM" id="Coils"/>
    </source>
</evidence>
<feature type="compositionally biased region" description="Acidic residues" evidence="6">
    <location>
        <begin position="651"/>
        <end position="667"/>
    </location>
</feature>
<keyword evidence="3" id="KW-0687">Ribonucleoprotein</keyword>
<dbReference type="InterPro" id="IPR002136">
    <property type="entry name" value="Ribosomal_uL4"/>
</dbReference>
<feature type="region of interest" description="Disordered" evidence="6">
    <location>
        <begin position="685"/>
        <end position="734"/>
    </location>
</feature>
<feature type="coiled-coil region" evidence="5">
    <location>
        <begin position="296"/>
        <end position="323"/>
    </location>
</feature>
<dbReference type="GO" id="GO:0003735">
    <property type="term" value="F:structural constituent of ribosome"/>
    <property type="evidence" value="ECO:0007669"/>
    <property type="project" value="InterPro"/>
</dbReference>
<accession>A0A2A9MD35</accession>
<keyword evidence="8" id="KW-1185">Reference proteome</keyword>
<dbReference type="AlphaFoldDB" id="A0A2A9MD35"/>
<feature type="compositionally biased region" description="Acidic residues" evidence="6">
    <location>
        <begin position="621"/>
        <end position="636"/>
    </location>
</feature>